<dbReference type="InterPro" id="IPR036055">
    <property type="entry name" value="LDL_receptor-like_sf"/>
</dbReference>
<feature type="non-terminal residue" evidence="2">
    <location>
        <position position="31"/>
    </location>
</feature>
<accession>A0A821NH41</accession>
<keyword evidence="1" id="KW-1015">Disulfide bond</keyword>
<organism evidence="2 3">
    <name type="scientific">Rotaria magnacalcarata</name>
    <dbReference type="NCBI Taxonomy" id="392030"/>
    <lineage>
        <taxon>Eukaryota</taxon>
        <taxon>Metazoa</taxon>
        <taxon>Spiralia</taxon>
        <taxon>Gnathifera</taxon>
        <taxon>Rotifera</taxon>
        <taxon>Eurotatoria</taxon>
        <taxon>Bdelloidea</taxon>
        <taxon>Philodinida</taxon>
        <taxon>Philodinidae</taxon>
        <taxon>Rotaria</taxon>
    </lineage>
</organism>
<dbReference type="AlphaFoldDB" id="A0A821NH41"/>
<name>A0A821NH41_9BILA</name>
<dbReference type="EMBL" id="CAJOBG010123046">
    <property type="protein sequence ID" value="CAF4786123.1"/>
    <property type="molecule type" value="Genomic_DNA"/>
</dbReference>
<reference evidence="2" key="1">
    <citation type="submission" date="2021-02" db="EMBL/GenBank/DDBJ databases">
        <authorList>
            <person name="Nowell W R."/>
        </authorList>
    </citation>
    <scope>NUCLEOTIDE SEQUENCE</scope>
</reference>
<dbReference type="Gene3D" id="4.10.400.10">
    <property type="entry name" value="Low-density Lipoprotein Receptor"/>
    <property type="match status" value="1"/>
</dbReference>
<evidence type="ECO:0000256" key="1">
    <source>
        <dbReference type="ARBA" id="ARBA00023157"/>
    </source>
</evidence>
<evidence type="ECO:0000313" key="2">
    <source>
        <dbReference type="EMBL" id="CAF4786123.1"/>
    </source>
</evidence>
<sequence>MDEDSTACRQWICSKEEYQCQTGQCIPLEWV</sequence>
<dbReference type="SUPFAM" id="SSF57424">
    <property type="entry name" value="LDL receptor-like module"/>
    <property type="match status" value="1"/>
</dbReference>
<protein>
    <submittedName>
        <fullName evidence="2">Uncharacterized protein</fullName>
    </submittedName>
</protein>
<proteinExistence type="predicted"/>
<gene>
    <name evidence="2" type="ORF">OVN521_LOCUS51362</name>
</gene>
<keyword evidence="3" id="KW-1185">Reference proteome</keyword>
<evidence type="ECO:0000313" key="3">
    <source>
        <dbReference type="Proteomes" id="UP000663866"/>
    </source>
</evidence>
<comment type="caution">
    <text evidence="2">The sequence shown here is derived from an EMBL/GenBank/DDBJ whole genome shotgun (WGS) entry which is preliminary data.</text>
</comment>
<dbReference type="Proteomes" id="UP000663866">
    <property type="component" value="Unassembled WGS sequence"/>
</dbReference>